<protein>
    <recommendedName>
        <fullName evidence="2">PRP1 splicing factor N-terminal domain-containing protein</fullName>
    </recommendedName>
</protein>
<dbReference type="GO" id="GO:0000398">
    <property type="term" value="P:mRNA splicing, via spliceosome"/>
    <property type="evidence" value="ECO:0007669"/>
    <property type="project" value="InterPro"/>
</dbReference>
<feature type="region of interest" description="Disordered" evidence="1">
    <location>
        <begin position="1"/>
        <end position="63"/>
    </location>
</feature>
<proteinExistence type="predicted"/>
<feature type="domain" description="PRP1 splicing factor N-terminal" evidence="2">
    <location>
        <begin position="43"/>
        <end position="130"/>
    </location>
</feature>
<gene>
    <name evidence="3" type="ORF">CDL15_Pgr005499</name>
</gene>
<organism evidence="3 4">
    <name type="scientific">Punica granatum</name>
    <name type="common">Pomegranate</name>
    <dbReference type="NCBI Taxonomy" id="22663"/>
    <lineage>
        <taxon>Eukaryota</taxon>
        <taxon>Viridiplantae</taxon>
        <taxon>Streptophyta</taxon>
        <taxon>Embryophyta</taxon>
        <taxon>Tracheophyta</taxon>
        <taxon>Spermatophyta</taxon>
        <taxon>Magnoliopsida</taxon>
        <taxon>eudicotyledons</taxon>
        <taxon>Gunneridae</taxon>
        <taxon>Pentapetalae</taxon>
        <taxon>rosids</taxon>
        <taxon>malvids</taxon>
        <taxon>Myrtales</taxon>
        <taxon>Lythraceae</taxon>
        <taxon>Punica</taxon>
    </lineage>
</organism>
<reference evidence="4" key="1">
    <citation type="journal article" date="2017" name="Plant J.">
        <title>The pomegranate (Punica granatum L.) genome and the genomics of punicalagin biosynthesis.</title>
        <authorList>
            <person name="Qin G."/>
            <person name="Xu C."/>
            <person name="Ming R."/>
            <person name="Tang H."/>
            <person name="Guyot R."/>
            <person name="Kramer E.M."/>
            <person name="Hu Y."/>
            <person name="Yi X."/>
            <person name="Qi Y."/>
            <person name="Xu X."/>
            <person name="Gao Z."/>
            <person name="Pan H."/>
            <person name="Jian J."/>
            <person name="Tian Y."/>
            <person name="Yue Z."/>
            <person name="Xu Y."/>
        </authorList>
    </citation>
    <scope>NUCLEOTIDE SEQUENCE [LARGE SCALE GENOMIC DNA]</scope>
    <source>
        <strain evidence="4">cv. Dabenzi</strain>
    </source>
</reference>
<dbReference type="EMBL" id="MTKT01003181">
    <property type="protein sequence ID" value="OWM76535.1"/>
    <property type="molecule type" value="Genomic_DNA"/>
</dbReference>
<dbReference type="AlphaFoldDB" id="A0A218WUT1"/>
<dbReference type="Proteomes" id="UP000197138">
    <property type="component" value="Unassembled WGS sequence"/>
</dbReference>
<feature type="compositionally biased region" description="Basic and acidic residues" evidence="1">
    <location>
        <begin position="1"/>
        <end position="10"/>
    </location>
</feature>
<evidence type="ECO:0000313" key="4">
    <source>
        <dbReference type="Proteomes" id="UP000197138"/>
    </source>
</evidence>
<accession>A0A218WUT1</accession>
<feature type="compositionally biased region" description="Acidic residues" evidence="1">
    <location>
        <begin position="42"/>
        <end position="52"/>
    </location>
</feature>
<evidence type="ECO:0000313" key="3">
    <source>
        <dbReference type="EMBL" id="OWM76535.1"/>
    </source>
</evidence>
<comment type="caution">
    <text evidence="3">The sequence shown here is derived from an EMBL/GenBank/DDBJ whole genome shotgun (WGS) entry which is preliminary data.</text>
</comment>
<evidence type="ECO:0000259" key="2">
    <source>
        <dbReference type="Pfam" id="PF06424"/>
    </source>
</evidence>
<dbReference type="Pfam" id="PF06424">
    <property type="entry name" value="PRP1_N"/>
    <property type="match status" value="1"/>
</dbReference>
<evidence type="ECO:0000256" key="1">
    <source>
        <dbReference type="SAM" id="MobiDB-lite"/>
    </source>
</evidence>
<dbReference type="InterPro" id="IPR010491">
    <property type="entry name" value="PRP1_N"/>
</dbReference>
<feature type="compositionally biased region" description="Basic and acidic residues" evidence="1">
    <location>
        <begin position="53"/>
        <end position="63"/>
    </location>
</feature>
<name>A0A218WUT1_PUNGR</name>
<sequence length="232" mass="26928">MDQRDQRMGQEIEYDSNCEENATLSSKEDPSDDAFFVAEGNGEPDFDEDDERDDKGYDDNQKFDEFEGNDVGLFASAEYDEDDKEADAVWEGIDKRMDSRRKDRREARLKQEIEKYRGSNQQMRTRMSDVSIEPITTAEYFESEFFSIIRSEAWANIGFRSSMKDVYVCVDDFISGLLGRIRGRILSTHSRMMRQKTWQVSIWRKIGSDDSILKETASGTKLMAFGHEISIF</sequence>